<dbReference type="OrthoDB" id="9808002at2"/>
<keyword evidence="6" id="KW-1185">Reference proteome</keyword>
<dbReference type="SUPFAM" id="SSF53383">
    <property type="entry name" value="PLP-dependent transferases"/>
    <property type="match status" value="1"/>
</dbReference>
<evidence type="ECO:0000256" key="1">
    <source>
        <dbReference type="ARBA" id="ARBA00001933"/>
    </source>
</evidence>
<organism evidence="5 6">
    <name type="scientific">Mycobacterium arosiense ATCC BAA-1401 = DSM 45069</name>
    <dbReference type="NCBI Taxonomy" id="1265311"/>
    <lineage>
        <taxon>Bacteria</taxon>
        <taxon>Bacillati</taxon>
        <taxon>Actinomycetota</taxon>
        <taxon>Actinomycetes</taxon>
        <taxon>Mycobacteriales</taxon>
        <taxon>Mycobacteriaceae</taxon>
        <taxon>Mycobacterium</taxon>
        <taxon>Mycobacterium avium complex (MAC)</taxon>
    </lineage>
</organism>
<comment type="pathway">
    <text evidence="3">Amino-acid biosynthesis; ergothioneine biosynthesis.</text>
</comment>
<keyword evidence="2 3" id="KW-0663">Pyridoxal phosphate</keyword>
<feature type="domain" description="Aminotransferase class V" evidence="4">
    <location>
        <begin position="23"/>
        <end position="371"/>
    </location>
</feature>
<dbReference type="PANTHER" id="PTHR43586">
    <property type="entry name" value="CYSTEINE DESULFURASE"/>
    <property type="match status" value="1"/>
</dbReference>
<dbReference type="EC" id="4.4.-.-" evidence="3"/>
<sequence length="385" mass="40246">MTGSNALADRWRSARPPVAGLHLDNAACSRQSLAVIEATAQHARNESEVGGYVAAEAATPVLDAGRAAFAALTGMPDAEVVFTTGSLNALDLLLGGWPAERRTVACLPGEYGPNLAMLAAHGFDRQLLPTLEDGRVALDDAALALDSDPPDLVHLTAVASHRGVVQPVSMVAQLCRELGLPLVVDAAQALGQVDCAVDADATYSSSRKWIAGPRGVGILGVRGELMERLHPRLAAPEWASKDGPPTVAEQLEFGEANIAARVGFSLALGEHLAYGPRAVHARLAEVGVMSRTMLADVDGWTVVEEVEEPSAITTLAPNDGADPQAVRAWLLAERRILTTCAGVQRAPLELTQPVLRISPHVDTTADDLQTFAEALIAATAATATG</sequence>
<dbReference type="InterPro" id="IPR000192">
    <property type="entry name" value="Aminotrans_V_dom"/>
</dbReference>
<dbReference type="InterPro" id="IPR015424">
    <property type="entry name" value="PyrdxlP-dep_Trfase"/>
</dbReference>
<accession>A0A1W9ZL62</accession>
<dbReference type="UniPathway" id="UPA01014"/>
<dbReference type="InterPro" id="IPR027563">
    <property type="entry name" value="EgtE"/>
</dbReference>
<comment type="catalytic activity">
    <reaction evidence="3">
        <text>S-(hercyn-2-yl)-L-cysteine S-oxide + AH2 + H(+) = ergothioneine + pyruvate + A + NH4(+)</text>
        <dbReference type="Rhea" id="RHEA:42688"/>
        <dbReference type="ChEBI" id="CHEBI:13193"/>
        <dbReference type="ChEBI" id="CHEBI:15361"/>
        <dbReference type="ChEBI" id="CHEBI:15378"/>
        <dbReference type="ChEBI" id="CHEBI:17499"/>
        <dbReference type="ChEBI" id="CHEBI:28938"/>
        <dbReference type="ChEBI" id="CHEBI:82706"/>
        <dbReference type="ChEBI" id="CHEBI:134344"/>
    </reaction>
</comment>
<evidence type="ECO:0000313" key="6">
    <source>
        <dbReference type="Proteomes" id="UP000192707"/>
    </source>
</evidence>
<reference evidence="5 6" key="1">
    <citation type="submission" date="2016-12" db="EMBL/GenBank/DDBJ databases">
        <title>The new phylogeny of genus Mycobacterium.</title>
        <authorList>
            <person name="Tortoli E."/>
            <person name="Trovato A."/>
            <person name="Cirillo D.M."/>
        </authorList>
    </citation>
    <scope>NUCLEOTIDE SEQUENCE [LARGE SCALE GENOMIC DNA]</scope>
    <source>
        <strain evidence="5 6">DSM 45069</strain>
    </source>
</reference>
<evidence type="ECO:0000256" key="2">
    <source>
        <dbReference type="ARBA" id="ARBA00022898"/>
    </source>
</evidence>
<dbReference type="Pfam" id="PF00266">
    <property type="entry name" value="Aminotran_5"/>
    <property type="match status" value="1"/>
</dbReference>
<gene>
    <name evidence="3" type="primary">egtE</name>
    <name evidence="5" type="ORF">BST14_07755</name>
</gene>
<comment type="caution">
    <text evidence="5">The sequence shown here is derived from an EMBL/GenBank/DDBJ whole genome shotgun (WGS) entry which is preliminary data.</text>
</comment>
<evidence type="ECO:0000256" key="3">
    <source>
        <dbReference type="HAMAP-Rule" id="MF_02038"/>
    </source>
</evidence>
<dbReference type="GO" id="GO:1990411">
    <property type="term" value="F:hercynylcysteine sulfoxide lyase activity (ergothioneine-forming)"/>
    <property type="evidence" value="ECO:0007669"/>
    <property type="project" value="RHEA"/>
</dbReference>
<name>A0A1W9ZL62_MYCAI</name>
<dbReference type="EMBL" id="MVHG01000012">
    <property type="protein sequence ID" value="ORA18023.1"/>
    <property type="molecule type" value="Genomic_DNA"/>
</dbReference>
<dbReference type="HAMAP" id="MF_02038">
    <property type="entry name" value="EgtE"/>
    <property type="match status" value="1"/>
</dbReference>
<dbReference type="InterPro" id="IPR015421">
    <property type="entry name" value="PyrdxlP-dep_Trfase_major"/>
</dbReference>
<dbReference type="Proteomes" id="UP000192707">
    <property type="component" value="Unassembled WGS sequence"/>
</dbReference>
<evidence type="ECO:0000313" key="5">
    <source>
        <dbReference type="EMBL" id="ORA18023.1"/>
    </source>
</evidence>
<dbReference type="Gene3D" id="3.90.1150.10">
    <property type="entry name" value="Aspartate Aminotransferase, domain 1"/>
    <property type="match status" value="1"/>
</dbReference>
<comment type="cofactor">
    <cofactor evidence="1 3">
        <name>pyridoxal 5'-phosphate</name>
        <dbReference type="ChEBI" id="CHEBI:597326"/>
    </cofactor>
</comment>
<dbReference type="RefSeq" id="WP_083063926.1">
    <property type="nucleotide sequence ID" value="NZ_MVHG01000012.1"/>
</dbReference>
<keyword evidence="3" id="KW-0456">Lyase</keyword>
<comment type="similarity">
    <text evidence="3">Belongs to the class-V pyridoxal-phosphate-dependent aminotransferase family. EgtE subfamily.</text>
</comment>
<comment type="function">
    <text evidence="3">Probably catalyzes the conversion of hercynylcysteine sulfoxide to ergothioneine.</text>
</comment>
<protein>
    <recommendedName>
        <fullName evidence="3">Probable hercynylcysteine sulfoxide lyase</fullName>
        <ecNumber evidence="3">4.4.-.-</ecNumber>
    </recommendedName>
</protein>
<dbReference type="AlphaFoldDB" id="A0A1W9ZL62"/>
<evidence type="ECO:0000259" key="4">
    <source>
        <dbReference type="Pfam" id="PF00266"/>
    </source>
</evidence>
<dbReference type="InterPro" id="IPR015422">
    <property type="entry name" value="PyrdxlP-dep_Trfase_small"/>
</dbReference>
<proteinExistence type="inferred from homology"/>
<feature type="modified residue" description="N6-(pyridoxal phosphate)lysine" evidence="3">
    <location>
        <position position="208"/>
    </location>
</feature>
<dbReference type="Gene3D" id="3.40.640.10">
    <property type="entry name" value="Type I PLP-dependent aspartate aminotransferase-like (Major domain)"/>
    <property type="match status" value="1"/>
</dbReference>
<dbReference type="NCBIfam" id="TIGR04343">
    <property type="entry name" value="egtE_PLP_lyase"/>
    <property type="match status" value="1"/>
</dbReference>
<dbReference type="PANTHER" id="PTHR43586:SF8">
    <property type="entry name" value="CYSTEINE DESULFURASE 1, CHLOROPLASTIC"/>
    <property type="match status" value="1"/>
</dbReference>